<dbReference type="InterPro" id="IPR036388">
    <property type="entry name" value="WH-like_DNA-bd_sf"/>
</dbReference>
<organism evidence="2 3">
    <name type="scientific">Lupinus albus</name>
    <name type="common">White lupine</name>
    <name type="synonym">Lupinus termis</name>
    <dbReference type="NCBI Taxonomy" id="3870"/>
    <lineage>
        <taxon>Eukaryota</taxon>
        <taxon>Viridiplantae</taxon>
        <taxon>Streptophyta</taxon>
        <taxon>Embryophyta</taxon>
        <taxon>Tracheophyta</taxon>
        <taxon>Spermatophyta</taxon>
        <taxon>Magnoliopsida</taxon>
        <taxon>eudicotyledons</taxon>
        <taxon>Gunneridae</taxon>
        <taxon>Pentapetalae</taxon>
        <taxon>rosids</taxon>
        <taxon>fabids</taxon>
        <taxon>Fabales</taxon>
        <taxon>Fabaceae</taxon>
        <taxon>Papilionoideae</taxon>
        <taxon>50 kb inversion clade</taxon>
        <taxon>genistoids sensu lato</taxon>
        <taxon>core genistoids</taxon>
        <taxon>Genisteae</taxon>
        <taxon>Lupinus</taxon>
    </lineage>
</organism>
<keyword evidence="2" id="KW-0489">Methyltransferase</keyword>
<dbReference type="GO" id="GO:0046983">
    <property type="term" value="F:protein dimerization activity"/>
    <property type="evidence" value="ECO:0007669"/>
    <property type="project" value="InterPro"/>
</dbReference>
<feature type="domain" description="O-methyltransferase dimerisation" evidence="1">
    <location>
        <begin position="2"/>
        <end position="83"/>
    </location>
</feature>
<dbReference type="OrthoDB" id="1428268at2759"/>
<reference evidence="3" key="1">
    <citation type="journal article" date="2020" name="Nat. Commun.">
        <title>Genome sequence of the cluster root forming white lupin.</title>
        <authorList>
            <person name="Hufnagel B."/>
            <person name="Marques A."/>
            <person name="Soriano A."/>
            <person name="Marques L."/>
            <person name="Divol F."/>
            <person name="Doumas P."/>
            <person name="Sallet E."/>
            <person name="Mancinotti D."/>
            <person name="Carrere S."/>
            <person name="Marande W."/>
            <person name="Arribat S."/>
            <person name="Keller J."/>
            <person name="Huneau C."/>
            <person name="Blein T."/>
            <person name="Aime D."/>
            <person name="Laguerre M."/>
            <person name="Taylor J."/>
            <person name="Schubert V."/>
            <person name="Nelson M."/>
            <person name="Geu-Flores F."/>
            <person name="Crespi M."/>
            <person name="Gallardo-Guerrero K."/>
            <person name="Delaux P.-M."/>
            <person name="Salse J."/>
            <person name="Berges H."/>
            <person name="Guyot R."/>
            <person name="Gouzy J."/>
            <person name="Peret B."/>
        </authorList>
    </citation>
    <scope>NUCLEOTIDE SEQUENCE [LARGE SCALE GENOMIC DNA]</scope>
    <source>
        <strain evidence="3">cv. Amiga</strain>
    </source>
</reference>
<dbReference type="GO" id="GO:0008168">
    <property type="term" value="F:methyltransferase activity"/>
    <property type="evidence" value="ECO:0007669"/>
    <property type="project" value="UniProtKB-KW"/>
</dbReference>
<dbReference type="EMBL" id="WOCE01000016">
    <property type="protein sequence ID" value="KAE9597195.1"/>
    <property type="molecule type" value="Genomic_DNA"/>
</dbReference>
<dbReference type="InterPro" id="IPR012967">
    <property type="entry name" value="COMT_dimerisation"/>
</dbReference>
<evidence type="ECO:0000313" key="2">
    <source>
        <dbReference type="EMBL" id="KAE9597195.1"/>
    </source>
</evidence>
<dbReference type="InterPro" id="IPR036390">
    <property type="entry name" value="WH_DNA-bd_sf"/>
</dbReference>
<dbReference type="Gene3D" id="1.10.10.10">
    <property type="entry name" value="Winged helix-like DNA-binding domain superfamily/Winged helix DNA-binding domain"/>
    <property type="match status" value="1"/>
</dbReference>
<gene>
    <name evidence="2" type="ORF">Lalb_Chr16g0384021</name>
</gene>
<keyword evidence="2" id="KW-0808">Transferase</keyword>
<name>A0A6A4P3E1_LUPAL</name>
<dbReference type="GO" id="GO:0032259">
    <property type="term" value="P:methylation"/>
    <property type="evidence" value="ECO:0007669"/>
    <property type="project" value="UniProtKB-KW"/>
</dbReference>
<protein>
    <submittedName>
        <fullName evidence="2">Putative isoflavone 7-O-methyltransferase</fullName>
    </submittedName>
</protein>
<evidence type="ECO:0000313" key="3">
    <source>
        <dbReference type="Proteomes" id="UP000447434"/>
    </source>
</evidence>
<proteinExistence type="predicted"/>
<sequence length="148" mass="16715">MIMSIKWTVELGISDIIKNQTQPITLPHLISALQVPQSKATSVQRIMRLLAHNHLFVITKTIDVNNEPTEAYGLTPTSELLVKGTDHSLSSMVEFITNPTLVEWTFSEELTLTEVALGSGVYWKFLQQNPGHLKRYNEAMESDSHLIR</sequence>
<dbReference type="Proteomes" id="UP000447434">
    <property type="component" value="Chromosome 16"/>
</dbReference>
<comment type="caution">
    <text evidence="2">The sequence shown here is derived from an EMBL/GenBank/DDBJ whole genome shotgun (WGS) entry which is preliminary data.</text>
</comment>
<keyword evidence="3" id="KW-1185">Reference proteome</keyword>
<dbReference type="Pfam" id="PF08100">
    <property type="entry name" value="Dimerisation"/>
    <property type="match status" value="1"/>
</dbReference>
<dbReference type="SUPFAM" id="SSF46785">
    <property type="entry name" value="Winged helix' DNA-binding domain"/>
    <property type="match status" value="1"/>
</dbReference>
<dbReference type="PANTHER" id="PTHR11746">
    <property type="entry name" value="O-METHYLTRANSFERASE"/>
    <property type="match status" value="1"/>
</dbReference>
<accession>A0A6A4P3E1</accession>
<dbReference type="AlphaFoldDB" id="A0A6A4P3E1"/>
<dbReference type="PROSITE" id="PS51683">
    <property type="entry name" value="SAM_OMT_II"/>
    <property type="match status" value="1"/>
</dbReference>
<evidence type="ECO:0000259" key="1">
    <source>
        <dbReference type="Pfam" id="PF08100"/>
    </source>
</evidence>
<dbReference type="InterPro" id="IPR016461">
    <property type="entry name" value="COMT-like"/>
</dbReference>